<organism evidence="2 3">
    <name type="scientific">Flagellimonas alvinocaridis</name>
    <dbReference type="NCBI Taxonomy" id="2530200"/>
    <lineage>
        <taxon>Bacteria</taxon>
        <taxon>Pseudomonadati</taxon>
        <taxon>Bacteroidota</taxon>
        <taxon>Flavobacteriia</taxon>
        <taxon>Flavobacteriales</taxon>
        <taxon>Flavobacteriaceae</taxon>
        <taxon>Flagellimonas</taxon>
    </lineage>
</organism>
<evidence type="ECO:0000313" key="2">
    <source>
        <dbReference type="EMBL" id="THV59304.1"/>
    </source>
</evidence>
<dbReference type="SUPFAM" id="SSF159888">
    <property type="entry name" value="YdhG-like"/>
    <property type="match status" value="1"/>
</dbReference>
<accession>A0A4S8RYV0</accession>
<sequence length="124" mass="14460">MTQKKPTTVEKYIAQFPETIQSHLLEMRCILQEVAPEAEETLKWGKPVFLLDTILFAYAAHKSHLSFVPTGPALNPYMEELSDYVVKKDSVQFSYEVPLPKELIQKIAKYRLQDVVERKAKWKY</sequence>
<gene>
    <name evidence="2" type="ORF">EZV76_10790</name>
</gene>
<dbReference type="Pfam" id="PF08818">
    <property type="entry name" value="DUF1801"/>
    <property type="match status" value="1"/>
</dbReference>
<dbReference type="Proteomes" id="UP000310406">
    <property type="component" value="Unassembled WGS sequence"/>
</dbReference>
<dbReference type="InterPro" id="IPR014922">
    <property type="entry name" value="YdhG-like"/>
</dbReference>
<reference evidence="2 3" key="1">
    <citation type="submission" date="2019-03" db="EMBL/GenBank/DDBJ databases">
        <title>Muricauda SCR12 sp.nov, a marine bacterium isolated from Pacific Ocean:the Okinawa trough.</title>
        <authorList>
            <person name="Liu L."/>
        </authorList>
    </citation>
    <scope>NUCLEOTIDE SEQUENCE [LARGE SCALE GENOMIC DNA]</scope>
    <source>
        <strain evidence="2 3">SCR12</strain>
    </source>
</reference>
<dbReference type="Gene3D" id="3.90.1150.200">
    <property type="match status" value="1"/>
</dbReference>
<name>A0A4S8RYV0_9FLAO</name>
<feature type="domain" description="YdhG-like" evidence="1">
    <location>
        <begin position="21"/>
        <end position="111"/>
    </location>
</feature>
<keyword evidence="3" id="KW-1185">Reference proteome</keyword>
<proteinExistence type="predicted"/>
<dbReference type="EMBL" id="SNTZ01000004">
    <property type="protein sequence ID" value="THV59304.1"/>
    <property type="molecule type" value="Genomic_DNA"/>
</dbReference>
<dbReference type="RefSeq" id="WP_136566551.1">
    <property type="nucleotide sequence ID" value="NZ_SNTZ01000004.1"/>
</dbReference>
<protein>
    <submittedName>
        <fullName evidence="2">DUF2286 domain-containing protein</fullName>
    </submittedName>
</protein>
<dbReference type="AlphaFoldDB" id="A0A4S8RYV0"/>
<comment type="caution">
    <text evidence="2">The sequence shown here is derived from an EMBL/GenBank/DDBJ whole genome shotgun (WGS) entry which is preliminary data.</text>
</comment>
<dbReference type="OrthoDB" id="115213at2"/>
<evidence type="ECO:0000259" key="1">
    <source>
        <dbReference type="Pfam" id="PF08818"/>
    </source>
</evidence>
<evidence type="ECO:0000313" key="3">
    <source>
        <dbReference type="Proteomes" id="UP000310406"/>
    </source>
</evidence>